<name>A0A7Y2H2M8_UNCEI</name>
<keyword evidence="1" id="KW-0732">Signal</keyword>
<dbReference type="InterPro" id="IPR013424">
    <property type="entry name" value="Ice-binding_C"/>
</dbReference>
<accession>A0A7Y2H2M8</accession>
<evidence type="ECO:0000313" key="4">
    <source>
        <dbReference type="Proteomes" id="UP000547674"/>
    </source>
</evidence>
<gene>
    <name evidence="3" type="ORF">HKN21_08810</name>
</gene>
<evidence type="ECO:0000313" key="3">
    <source>
        <dbReference type="EMBL" id="NNF06848.1"/>
    </source>
</evidence>
<protein>
    <submittedName>
        <fullName evidence="3">PEP-CTERM sorting domain-containing protein</fullName>
    </submittedName>
</protein>
<reference evidence="3 4" key="1">
    <citation type="submission" date="2020-03" db="EMBL/GenBank/DDBJ databases">
        <title>Metabolic flexibility allows generalist bacteria to become dominant in a frequently disturbed ecosystem.</title>
        <authorList>
            <person name="Chen Y.-J."/>
            <person name="Leung P.M."/>
            <person name="Bay S.K."/>
            <person name="Hugenholtz P."/>
            <person name="Kessler A.J."/>
            <person name="Shelley G."/>
            <person name="Waite D.W."/>
            <person name="Cook P.L."/>
            <person name="Greening C."/>
        </authorList>
    </citation>
    <scope>NUCLEOTIDE SEQUENCE [LARGE SCALE GENOMIC DNA]</scope>
    <source>
        <strain evidence="3">SS_bin_28</strain>
    </source>
</reference>
<evidence type="ECO:0000259" key="2">
    <source>
        <dbReference type="Pfam" id="PF07589"/>
    </source>
</evidence>
<feature type="chain" id="PRO_5030804003" evidence="1">
    <location>
        <begin position="26"/>
        <end position="242"/>
    </location>
</feature>
<feature type="domain" description="Ice-binding protein C-terminal" evidence="2">
    <location>
        <begin position="217"/>
        <end position="239"/>
    </location>
</feature>
<dbReference type="Proteomes" id="UP000547674">
    <property type="component" value="Unassembled WGS sequence"/>
</dbReference>
<comment type="caution">
    <text evidence="3">The sequence shown here is derived from an EMBL/GenBank/DDBJ whole genome shotgun (WGS) entry which is preliminary data.</text>
</comment>
<dbReference type="AlphaFoldDB" id="A0A7Y2H2M8"/>
<organism evidence="3 4">
    <name type="scientific">Eiseniibacteriota bacterium</name>
    <dbReference type="NCBI Taxonomy" id="2212470"/>
    <lineage>
        <taxon>Bacteria</taxon>
        <taxon>Candidatus Eiseniibacteriota</taxon>
    </lineage>
</organism>
<dbReference type="Pfam" id="PF07589">
    <property type="entry name" value="PEP-CTERM"/>
    <property type="match status" value="1"/>
</dbReference>
<feature type="signal peptide" evidence="1">
    <location>
        <begin position="1"/>
        <end position="25"/>
    </location>
</feature>
<dbReference type="NCBIfam" id="TIGR02595">
    <property type="entry name" value="PEP_CTERM"/>
    <property type="match status" value="1"/>
</dbReference>
<sequence length="242" mass="26531">MKHNRLIVSLAVLLASFTITSSAQAVINLNVMGRAIAEGSTGFGFGEYGLYLGDGQTQGHSVYNWRWDNMNMAINEANGNAQITGNMTRLYNDEIWGVTIDMSGLQWKDIHGNRSNRSSISMQDILNLKNNADGGTSYGFEWQNMSMSLTKPIGSTSVVPAEGWIGNAMANLGHVNVAELHYDSARGLTWESWYQNPSHGNQWYHFGDTKGDVDMNPIPEPATMMLLGLGLGAVGLRKKLRG</sequence>
<dbReference type="EMBL" id="JABDJR010000349">
    <property type="protein sequence ID" value="NNF06848.1"/>
    <property type="molecule type" value="Genomic_DNA"/>
</dbReference>
<proteinExistence type="predicted"/>
<evidence type="ECO:0000256" key="1">
    <source>
        <dbReference type="SAM" id="SignalP"/>
    </source>
</evidence>